<name>A0A8B7N7P2_HYAAZ</name>
<evidence type="ECO:0000259" key="1">
    <source>
        <dbReference type="Pfam" id="PF20666"/>
    </source>
</evidence>
<dbReference type="OrthoDB" id="534815at2759"/>
<dbReference type="OMA" id="CALPECA"/>
<dbReference type="AlphaFoldDB" id="A0A8B7N7P2"/>
<dbReference type="GeneID" id="108667171"/>
<feature type="domain" description="Centromere/kinetochore protein zw10 C-terminal" evidence="1">
    <location>
        <begin position="23"/>
        <end position="155"/>
    </location>
</feature>
<feature type="domain" description="ZW10 C-terminal helical" evidence="2">
    <location>
        <begin position="284"/>
        <end position="345"/>
    </location>
</feature>
<keyword evidence="3" id="KW-1185">Reference proteome</keyword>
<dbReference type="RefSeq" id="XP_018009650.2">
    <property type="nucleotide sequence ID" value="XM_018154161.2"/>
</dbReference>
<dbReference type="GO" id="GO:0005737">
    <property type="term" value="C:cytoplasm"/>
    <property type="evidence" value="ECO:0007669"/>
    <property type="project" value="GOC"/>
</dbReference>
<dbReference type="Pfam" id="PF20666">
    <property type="entry name" value="ZW10_C"/>
    <property type="match status" value="1"/>
</dbReference>
<dbReference type="InterPro" id="IPR048343">
    <property type="entry name" value="ZW10_C"/>
</dbReference>
<evidence type="ECO:0000259" key="2">
    <source>
        <dbReference type="Pfam" id="PF22766"/>
    </source>
</evidence>
<protein>
    <submittedName>
        <fullName evidence="4">Centromere/kinetochore protein zw10 homolog</fullName>
    </submittedName>
</protein>
<dbReference type="GO" id="GO:1990423">
    <property type="term" value="C:RZZ complex"/>
    <property type="evidence" value="ECO:0007669"/>
    <property type="project" value="TreeGrafter"/>
</dbReference>
<dbReference type="GO" id="GO:0007094">
    <property type="term" value="P:mitotic spindle assembly checkpoint signaling"/>
    <property type="evidence" value="ECO:0007669"/>
    <property type="project" value="TreeGrafter"/>
</dbReference>
<dbReference type="InterPro" id="IPR055148">
    <property type="entry name" value="ZW10_C_2"/>
</dbReference>
<organism evidence="3 4">
    <name type="scientific">Hyalella azteca</name>
    <name type="common">Amphipod</name>
    <dbReference type="NCBI Taxonomy" id="294128"/>
    <lineage>
        <taxon>Eukaryota</taxon>
        <taxon>Metazoa</taxon>
        <taxon>Ecdysozoa</taxon>
        <taxon>Arthropoda</taxon>
        <taxon>Crustacea</taxon>
        <taxon>Multicrustacea</taxon>
        <taxon>Malacostraca</taxon>
        <taxon>Eumalacostraca</taxon>
        <taxon>Peracarida</taxon>
        <taxon>Amphipoda</taxon>
        <taxon>Senticaudata</taxon>
        <taxon>Talitrida</taxon>
        <taxon>Talitroidea</taxon>
        <taxon>Hyalellidae</taxon>
        <taxon>Hyalella</taxon>
    </lineage>
</organism>
<dbReference type="Gene3D" id="1.10.357.150">
    <property type="match status" value="1"/>
</dbReference>
<feature type="domain" description="ZW10 C-terminal helical" evidence="2">
    <location>
        <begin position="173"/>
        <end position="245"/>
    </location>
</feature>
<reference evidence="4" key="1">
    <citation type="submission" date="2025-08" db="UniProtKB">
        <authorList>
            <consortium name="RefSeq"/>
        </authorList>
    </citation>
    <scope>IDENTIFICATION</scope>
    <source>
        <tissue evidence="4">Whole organism</tissue>
    </source>
</reference>
<evidence type="ECO:0000313" key="4">
    <source>
        <dbReference type="RefSeq" id="XP_018009650.2"/>
    </source>
</evidence>
<dbReference type="GO" id="GO:0006888">
    <property type="term" value="P:endoplasmic reticulum to Golgi vesicle-mediated transport"/>
    <property type="evidence" value="ECO:0007669"/>
    <property type="project" value="TreeGrafter"/>
</dbReference>
<dbReference type="InterPro" id="IPR046362">
    <property type="entry name" value="Zw10/DSL1_C_sf"/>
</dbReference>
<dbReference type="KEGG" id="hazt:108667171"/>
<dbReference type="PANTHER" id="PTHR12205:SF0">
    <property type="entry name" value="CENTROMERE_KINETOCHORE PROTEIN ZW10 HOMOLOG"/>
    <property type="match status" value="1"/>
</dbReference>
<dbReference type="Pfam" id="PF22766">
    <property type="entry name" value="ZW10_C2"/>
    <property type="match status" value="2"/>
</dbReference>
<dbReference type="PANTHER" id="PTHR12205">
    <property type="entry name" value="CENTROMERE/KINETOCHORE PROTEIN ZW10"/>
    <property type="match status" value="1"/>
</dbReference>
<dbReference type="Proteomes" id="UP000694843">
    <property type="component" value="Unplaced"/>
</dbReference>
<accession>A0A8B7N7P2</accession>
<feature type="non-terminal residue" evidence="4">
    <location>
        <position position="1"/>
    </location>
</feature>
<gene>
    <name evidence="4" type="primary">LOC108667171</name>
</gene>
<sequence length="350" mass="38358">DTSGVRLEKSTLRLEKLLSAKTFHMPPCQVSASAVALVDLLHESLEEACCSSAQYAGRLVCTVRNLLTLYLSVAPVAHAHTLDTIPQHAALLHNNSMYIATHASLLGHQYKNRLPGPLRDTGSCALTFTDLAYEIRQAGSDVFCRAMQAHKKALLDTIAQAQGFGEVASDVGVRQCLQQLQQLRNVWHGVLPRSVYHKAVGTLLNSVVRELIDRTLSLEDISETSAQALCAVFVLLEDGAPSLFPVSIPNLQKYPYVPSVLSDEPLSRHVPGSPPVTREGLCGVRLWGKFLELKVVLSASLQQLEDRWAEGKGPLALYFTPDQAKGLIRALFQNTEKRALLLAKIKRPSQ</sequence>
<proteinExistence type="predicted"/>
<evidence type="ECO:0000313" key="3">
    <source>
        <dbReference type="Proteomes" id="UP000694843"/>
    </source>
</evidence>